<dbReference type="SUPFAM" id="SSF56796">
    <property type="entry name" value="Dehydroquinate synthase-like"/>
    <property type="match status" value="1"/>
</dbReference>
<dbReference type="InterPro" id="IPR030963">
    <property type="entry name" value="DHQ_synth_fam"/>
</dbReference>
<gene>
    <name evidence="9" type="ORF">IAC68_02255</name>
</gene>
<dbReference type="InterPro" id="IPR050071">
    <property type="entry name" value="Dehydroquinate_synthase"/>
</dbReference>
<sequence length="336" mass="36726">VIMDNNLKHLCEYFKGCRIIGIETSEQKKRIENVLPVIDRLLDEGADRGAFILGVGGGITTDIAGFVASVYKRGVRFAFLPTTLLAQADASIGGKNGVNFESYKNIIGTINQPEWVYICAEVLRSLPAPLFRAGAAEVLKTFVLFDREAYDEAAGYFAELNDFFNKKGTLCNGAGIYGEERLQQLISKCAMYKSGVVERDTYERGERRLLNLGHTFAHAIEKVCADAGRYAPIMHGEAVSIGMVLAAKVAARLHGLSNGFAERLKTDLGRAGLPVEVPCGLKDGAPIAMEMLLDALKKDKKVSGGAIHFILPDAPQQVTDKLIPFNELEEICRDLR</sequence>
<dbReference type="GO" id="GO:0046872">
    <property type="term" value="F:metal ion binding"/>
    <property type="evidence" value="ECO:0007669"/>
    <property type="project" value="UniProtKB-KW"/>
</dbReference>
<evidence type="ECO:0000256" key="6">
    <source>
        <dbReference type="ARBA" id="ARBA00023285"/>
    </source>
</evidence>
<keyword evidence="4" id="KW-0520">NAD</keyword>
<keyword evidence="3" id="KW-0479">Metal-binding</keyword>
<evidence type="ECO:0000256" key="4">
    <source>
        <dbReference type="ARBA" id="ARBA00023027"/>
    </source>
</evidence>
<dbReference type="AlphaFoldDB" id="A0A9D9DMB3"/>
<keyword evidence="6" id="KW-0170">Cobalt</keyword>
<dbReference type="CDD" id="cd08195">
    <property type="entry name" value="DHQS"/>
    <property type="match status" value="1"/>
</dbReference>
<dbReference type="PIRSF" id="PIRSF001455">
    <property type="entry name" value="DHQ_synth"/>
    <property type="match status" value="1"/>
</dbReference>
<dbReference type="Gene3D" id="3.40.50.1970">
    <property type="match status" value="1"/>
</dbReference>
<dbReference type="Gene3D" id="1.20.1090.10">
    <property type="entry name" value="Dehydroquinate synthase-like - alpha domain"/>
    <property type="match status" value="1"/>
</dbReference>
<comment type="cofactor">
    <cofactor evidence="2">
        <name>Co(2+)</name>
        <dbReference type="ChEBI" id="CHEBI:48828"/>
    </cofactor>
</comment>
<keyword evidence="5" id="KW-0456">Lyase</keyword>
<evidence type="ECO:0000256" key="2">
    <source>
        <dbReference type="ARBA" id="ARBA00001941"/>
    </source>
</evidence>
<feature type="non-terminal residue" evidence="9">
    <location>
        <position position="1"/>
    </location>
</feature>
<organism evidence="9 10">
    <name type="scientific">Candidatus Egerieousia excrementavium</name>
    <dbReference type="NCBI Taxonomy" id="2840778"/>
    <lineage>
        <taxon>Bacteria</taxon>
        <taxon>Pseudomonadati</taxon>
        <taxon>Bacteroidota</taxon>
        <taxon>Bacteroidia</taxon>
        <taxon>Bacteroidales</taxon>
        <taxon>Candidatus Egerieousia</taxon>
    </lineage>
</organism>
<dbReference type="GO" id="GO:0003856">
    <property type="term" value="F:3-dehydroquinate synthase activity"/>
    <property type="evidence" value="ECO:0007669"/>
    <property type="project" value="TreeGrafter"/>
</dbReference>
<dbReference type="GO" id="GO:0009073">
    <property type="term" value="P:aromatic amino acid family biosynthetic process"/>
    <property type="evidence" value="ECO:0007669"/>
    <property type="project" value="InterPro"/>
</dbReference>
<evidence type="ECO:0000259" key="8">
    <source>
        <dbReference type="Pfam" id="PF24621"/>
    </source>
</evidence>
<evidence type="ECO:0000259" key="7">
    <source>
        <dbReference type="Pfam" id="PF01761"/>
    </source>
</evidence>
<protein>
    <submittedName>
        <fullName evidence="9">3-dehydroquinate synthase</fullName>
    </submittedName>
</protein>
<evidence type="ECO:0000256" key="5">
    <source>
        <dbReference type="ARBA" id="ARBA00023239"/>
    </source>
</evidence>
<evidence type="ECO:0000256" key="1">
    <source>
        <dbReference type="ARBA" id="ARBA00001911"/>
    </source>
</evidence>
<accession>A0A9D9DMB3</accession>
<dbReference type="InterPro" id="IPR030960">
    <property type="entry name" value="DHQS/DOIS_N"/>
</dbReference>
<dbReference type="Proteomes" id="UP000823635">
    <property type="component" value="Unassembled WGS sequence"/>
</dbReference>
<evidence type="ECO:0000256" key="3">
    <source>
        <dbReference type="ARBA" id="ARBA00022723"/>
    </source>
</evidence>
<dbReference type="EMBL" id="JADINB010000052">
    <property type="protein sequence ID" value="MBO8428740.1"/>
    <property type="molecule type" value="Genomic_DNA"/>
</dbReference>
<evidence type="ECO:0000313" key="10">
    <source>
        <dbReference type="Proteomes" id="UP000823635"/>
    </source>
</evidence>
<comment type="caution">
    <text evidence="9">The sequence shown here is derived from an EMBL/GenBank/DDBJ whole genome shotgun (WGS) entry which is preliminary data.</text>
</comment>
<dbReference type="InterPro" id="IPR056179">
    <property type="entry name" value="DHQS_C"/>
</dbReference>
<name>A0A9D9DMB3_9BACT</name>
<proteinExistence type="predicted"/>
<feature type="domain" description="3-dehydroquinate synthase N-terminal" evidence="7">
    <location>
        <begin position="22"/>
        <end position="130"/>
    </location>
</feature>
<dbReference type="Pfam" id="PF01761">
    <property type="entry name" value="DHQ_synthase"/>
    <property type="match status" value="1"/>
</dbReference>
<reference evidence="9" key="2">
    <citation type="journal article" date="2021" name="PeerJ">
        <title>Extensive microbial diversity within the chicken gut microbiome revealed by metagenomics and culture.</title>
        <authorList>
            <person name="Gilroy R."/>
            <person name="Ravi A."/>
            <person name="Getino M."/>
            <person name="Pursley I."/>
            <person name="Horton D.L."/>
            <person name="Alikhan N.F."/>
            <person name="Baker D."/>
            <person name="Gharbi K."/>
            <person name="Hall N."/>
            <person name="Watson M."/>
            <person name="Adriaenssens E.M."/>
            <person name="Foster-Nyarko E."/>
            <person name="Jarju S."/>
            <person name="Secka A."/>
            <person name="Antonio M."/>
            <person name="Oren A."/>
            <person name="Chaudhuri R.R."/>
            <person name="La Ragione R."/>
            <person name="Hildebrand F."/>
            <person name="Pallen M.J."/>
        </authorList>
    </citation>
    <scope>NUCLEOTIDE SEQUENCE</scope>
    <source>
        <strain evidence="9">15467</strain>
    </source>
</reference>
<comment type="cofactor">
    <cofactor evidence="1">
        <name>NAD(+)</name>
        <dbReference type="ChEBI" id="CHEBI:57540"/>
    </cofactor>
</comment>
<evidence type="ECO:0000313" key="9">
    <source>
        <dbReference type="EMBL" id="MBO8428740.1"/>
    </source>
</evidence>
<dbReference type="Pfam" id="PF24621">
    <property type="entry name" value="DHQS_C"/>
    <property type="match status" value="1"/>
</dbReference>
<reference evidence="9" key="1">
    <citation type="submission" date="2020-10" db="EMBL/GenBank/DDBJ databases">
        <authorList>
            <person name="Gilroy R."/>
        </authorList>
    </citation>
    <scope>NUCLEOTIDE SEQUENCE</scope>
    <source>
        <strain evidence="9">15467</strain>
    </source>
</reference>
<dbReference type="PANTHER" id="PTHR43622:SF1">
    <property type="entry name" value="3-DEHYDROQUINATE SYNTHASE"/>
    <property type="match status" value="1"/>
</dbReference>
<dbReference type="PANTHER" id="PTHR43622">
    <property type="entry name" value="3-DEHYDROQUINATE SYNTHASE"/>
    <property type="match status" value="1"/>
</dbReference>
<feature type="domain" description="3-dehydroquinate synthase C-terminal" evidence="8">
    <location>
        <begin position="134"/>
        <end position="302"/>
    </location>
</feature>